<evidence type="ECO:0000256" key="4">
    <source>
        <dbReference type="ARBA" id="ARBA00022771"/>
    </source>
</evidence>
<protein>
    <recommendedName>
        <fullName evidence="11">PHD finger protein ING</fullName>
    </recommendedName>
</protein>
<dbReference type="InterPro" id="IPR013083">
    <property type="entry name" value="Znf_RING/FYVE/PHD"/>
</dbReference>
<dbReference type="InterPro" id="IPR019787">
    <property type="entry name" value="Znf_PHD-finger"/>
</dbReference>
<feature type="binding site" evidence="9">
    <location>
        <position position="175"/>
    </location>
    <ligand>
        <name>Zn(2+)</name>
        <dbReference type="ChEBI" id="CHEBI:29105"/>
        <label>1</label>
    </ligand>
</feature>
<dbReference type="SUPFAM" id="SSF57903">
    <property type="entry name" value="FYVE/PHD zinc finger"/>
    <property type="match status" value="1"/>
</dbReference>
<comment type="subunit">
    <text evidence="11">Component of an histone acetyltransferase complex. Interacts with H3K4me3 and to a lesser extent with H3K4me2.</text>
</comment>
<keyword evidence="3 9" id="KW-0479">Metal-binding</keyword>
<dbReference type="CDD" id="cd17015">
    <property type="entry name" value="ING_plant"/>
    <property type="match status" value="1"/>
</dbReference>
<dbReference type="InterPro" id="IPR019786">
    <property type="entry name" value="Zinc_finger_PHD-type_CS"/>
</dbReference>
<keyword evidence="4 10" id="KW-0863">Zinc-finger</keyword>
<keyword evidence="5 9" id="KW-0862">Zinc</keyword>
<dbReference type="KEGG" id="vcn:VOLCADRAFT_109820"/>
<dbReference type="SMART" id="SM00249">
    <property type="entry name" value="PHD"/>
    <property type="match status" value="1"/>
</dbReference>
<sequence length="231" mass="25984">MTDYLKQFIDRATDVPLQLRRRLALIRDLDEKAVALHREVDEHCKRLLAEKGQQSNKKQRVANAEDPAPPYDVELALKRLLGLADEKVNIANQIYDFMDKHINQLDSDLQQLDMEIESDRRELGLEDEETACGKLGLEVPKAGDTKKKRGRRKEETAAAAAALAPIEIEPAYCICNKPSAGQMVGCDNPDCTIEWFHFECVGLKADPVGKWFCPICRGERKPGKKQGKKAA</sequence>
<dbReference type="PANTHER" id="PTHR10333">
    <property type="entry name" value="INHIBITOR OF GROWTH PROTEIN"/>
    <property type="match status" value="1"/>
</dbReference>
<dbReference type="InterPro" id="IPR024610">
    <property type="entry name" value="ING_N_histone-binding"/>
</dbReference>
<gene>
    <name evidence="13" type="ORF">VOLCADRAFT_109820</name>
</gene>
<dbReference type="PROSITE" id="PS01359">
    <property type="entry name" value="ZF_PHD_1"/>
    <property type="match status" value="1"/>
</dbReference>
<dbReference type="GO" id="GO:0008270">
    <property type="term" value="F:zinc ion binding"/>
    <property type="evidence" value="ECO:0007669"/>
    <property type="project" value="UniProtKB-KW"/>
</dbReference>
<accession>D8U077</accession>
<dbReference type="InterPro" id="IPR028651">
    <property type="entry name" value="ING_fam"/>
</dbReference>
<dbReference type="RefSeq" id="XP_002952101.1">
    <property type="nucleotide sequence ID" value="XM_002952055.1"/>
</dbReference>
<dbReference type="FunCoup" id="D8U077">
    <property type="interactions" value="1197"/>
</dbReference>
<dbReference type="eggNOG" id="KOG1973">
    <property type="taxonomic scope" value="Eukaryota"/>
</dbReference>
<dbReference type="GeneID" id="9617245"/>
<dbReference type="STRING" id="3068.D8U077"/>
<evidence type="ECO:0000256" key="10">
    <source>
        <dbReference type="PROSITE-ProRule" id="PRU00146"/>
    </source>
</evidence>
<reference evidence="13 14" key="1">
    <citation type="journal article" date="2010" name="Science">
        <title>Genomic analysis of organismal complexity in the multicellular green alga Volvox carteri.</title>
        <authorList>
            <person name="Prochnik S.E."/>
            <person name="Umen J."/>
            <person name="Nedelcu A.M."/>
            <person name="Hallmann A."/>
            <person name="Miller S.M."/>
            <person name="Nishii I."/>
            <person name="Ferris P."/>
            <person name="Kuo A."/>
            <person name="Mitros T."/>
            <person name="Fritz-Laylin L.K."/>
            <person name="Hellsten U."/>
            <person name="Chapman J."/>
            <person name="Simakov O."/>
            <person name="Rensing S.A."/>
            <person name="Terry A."/>
            <person name="Pangilinan J."/>
            <person name="Kapitonov V."/>
            <person name="Jurka J."/>
            <person name="Salamov A."/>
            <person name="Shapiro H."/>
            <person name="Schmutz J."/>
            <person name="Grimwood J."/>
            <person name="Lindquist E."/>
            <person name="Lucas S."/>
            <person name="Grigoriev I.V."/>
            <person name="Schmitt R."/>
            <person name="Kirk D."/>
            <person name="Rokhsar D.S."/>
        </authorList>
    </citation>
    <scope>NUCLEOTIDE SEQUENCE [LARGE SCALE GENOMIC DNA]</scope>
    <source>
        <strain evidence="14">f. Nagariensis / Eve</strain>
    </source>
</reference>
<dbReference type="GO" id="GO:0005634">
    <property type="term" value="C:nucleus"/>
    <property type="evidence" value="ECO:0007669"/>
    <property type="project" value="UniProtKB-SubCell"/>
</dbReference>
<dbReference type="GO" id="GO:0006325">
    <property type="term" value="P:chromatin organization"/>
    <property type="evidence" value="ECO:0007669"/>
    <property type="project" value="UniProtKB-KW"/>
</dbReference>
<comment type="similarity">
    <text evidence="2 11">Belongs to the ING family.</text>
</comment>
<comment type="function">
    <text evidence="11">Component of an histone acetyltransferase complex.</text>
</comment>
<evidence type="ECO:0000256" key="3">
    <source>
        <dbReference type="ARBA" id="ARBA00022723"/>
    </source>
</evidence>
<feature type="binding site" evidence="9">
    <location>
        <position position="200"/>
    </location>
    <ligand>
        <name>Zn(2+)</name>
        <dbReference type="ChEBI" id="CHEBI:29105"/>
        <label>1</label>
    </ligand>
</feature>
<feature type="binding site" evidence="9">
    <location>
        <position position="197"/>
    </location>
    <ligand>
        <name>Zn(2+)</name>
        <dbReference type="ChEBI" id="CHEBI:29105"/>
        <label>1</label>
    </ligand>
</feature>
<feature type="domain" description="PHD-type" evidence="12">
    <location>
        <begin position="170"/>
        <end position="219"/>
    </location>
</feature>
<feature type="binding site" evidence="9">
    <location>
        <position position="186"/>
    </location>
    <ligand>
        <name>Zn(2+)</name>
        <dbReference type="ChEBI" id="CHEBI:29105"/>
        <label>2</label>
    </ligand>
</feature>
<keyword evidence="14" id="KW-1185">Reference proteome</keyword>
<feature type="site" description="Histone H3K4me3 binding" evidence="8">
    <location>
        <position position="187"/>
    </location>
</feature>
<keyword evidence="7 11" id="KW-0539">Nucleus</keyword>
<evidence type="ECO:0000313" key="14">
    <source>
        <dbReference type="Proteomes" id="UP000001058"/>
    </source>
</evidence>
<dbReference type="CDD" id="cd15505">
    <property type="entry name" value="PHD_ING"/>
    <property type="match status" value="1"/>
</dbReference>
<dbReference type="AlphaFoldDB" id="D8U077"/>
<dbReference type="SMART" id="SM01408">
    <property type="entry name" value="ING"/>
    <property type="match status" value="1"/>
</dbReference>
<dbReference type="OrthoDB" id="5411773at2759"/>
<name>D8U077_VOLCA</name>
<organism evidence="14">
    <name type="scientific">Volvox carteri f. nagariensis</name>
    <dbReference type="NCBI Taxonomy" id="3068"/>
    <lineage>
        <taxon>Eukaryota</taxon>
        <taxon>Viridiplantae</taxon>
        <taxon>Chlorophyta</taxon>
        <taxon>core chlorophytes</taxon>
        <taxon>Chlorophyceae</taxon>
        <taxon>CS clade</taxon>
        <taxon>Chlamydomonadales</taxon>
        <taxon>Volvocaceae</taxon>
        <taxon>Volvox</taxon>
    </lineage>
</organism>
<evidence type="ECO:0000256" key="9">
    <source>
        <dbReference type="PIRSR" id="PIRSR628651-51"/>
    </source>
</evidence>
<evidence type="ECO:0000256" key="11">
    <source>
        <dbReference type="RuleBase" id="RU361213"/>
    </source>
</evidence>
<evidence type="ECO:0000259" key="12">
    <source>
        <dbReference type="PROSITE" id="PS50016"/>
    </source>
</evidence>
<evidence type="ECO:0000256" key="1">
    <source>
        <dbReference type="ARBA" id="ARBA00004123"/>
    </source>
</evidence>
<evidence type="ECO:0000256" key="2">
    <source>
        <dbReference type="ARBA" id="ARBA00010210"/>
    </source>
</evidence>
<dbReference type="Gene3D" id="3.30.40.10">
    <property type="entry name" value="Zinc/RING finger domain, C3HC4 (zinc finger)"/>
    <property type="match status" value="1"/>
</dbReference>
<dbReference type="PROSITE" id="PS50016">
    <property type="entry name" value="ZF_PHD_2"/>
    <property type="match status" value="1"/>
</dbReference>
<evidence type="ECO:0000256" key="8">
    <source>
        <dbReference type="PIRSR" id="PIRSR628651-50"/>
    </source>
</evidence>
<dbReference type="Pfam" id="PF12998">
    <property type="entry name" value="ING"/>
    <property type="match status" value="1"/>
</dbReference>
<evidence type="ECO:0000256" key="7">
    <source>
        <dbReference type="ARBA" id="ARBA00023242"/>
    </source>
</evidence>
<dbReference type="EMBL" id="GL378348">
    <property type="protein sequence ID" value="EFJ46892.1"/>
    <property type="molecule type" value="Genomic_DNA"/>
</dbReference>
<feature type="binding site" evidence="9">
    <location>
        <position position="173"/>
    </location>
    <ligand>
        <name>Zn(2+)</name>
        <dbReference type="ChEBI" id="CHEBI:29105"/>
        <label>1</label>
    </ligand>
</feature>
<proteinExistence type="inferred from homology"/>
<dbReference type="InParanoid" id="D8U077"/>
<comment type="domain">
    <text evidence="11">The PHD-type zinc finger mediates the binding to H3K4me3.</text>
</comment>
<feature type="binding site" evidence="9">
    <location>
        <position position="213"/>
    </location>
    <ligand>
        <name>Zn(2+)</name>
        <dbReference type="ChEBI" id="CHEBI:29105"/>
        <label>2</label>
    </ligand>
</feature>
<feature type="binding site" evidence="9">
    <location>
        <position position="191"/>
    </location>
    <ligand>
        <name>Zn(2+)</name>
        <dbReference type="ChEBI" id="CHEBI:29105"/>
        <label>2</label>
    </ligand>
</feature>
<dbReference type="PANTHER" id="PTHR10333:SF42">
    <property type="entry name" value="INHIBITOR OF GROWTH PROTEIN 5"/>
    <property type="match status" value="1"/>
</dbReference>
<dbReference type="InterPro" id="IPR001965">
    <property type="entry name" value="Znf_PHD"/>
</dbReference>
<dbReference type="Gene3D" id="6.10.140.1740">
    <property type="match status" value="1"/>
</dbReference>
<feature type="site" description="Histone H3K4me3 binding" evidence="8">
    <location>
        <position position="172"/>
    </location>
</feature>
<evidence type="ECO:0000256" key="5">
    <source>
        <dbReference type="ARBA" id="ARBA00022833"/>
    </source>
</evidence>
<feature type="binding site" evidence="9">
    <location>
        <position position="216"/>
    </location>
    <ligand>
        <name>Zn(2+)</name>
        <dbReference type="ChEBI" id="CHEBI:29105"/>
        <label>2</label>
    </ligand>
</feature>
<dbReference type="Proteomes" id="UP000001058">
    <property type="component" value="Unassembled WGS sequence"/>
</dbReference>
<feature type="site" description="Histone H3K4me3 binding" evidence="8">
    <location>
        <position position="183"/>
    </location>
</feature>
<keyword evidence="6 11" id="KW-0156">Chromatin regulator</keyword>
<evidence type="ECO:0000256" key="6">
    <source>
        <dbReference type="ARBA" id="ARBA00022853"/>
    </source>
</evidence>
<evidence type="ECO:0000313" key="13">
    <source>
        <dbReference type="EMBL" id="EFJ46892.1"/>
    </source>
</evidence>
<feature type="site" description="Histone H3K4me3 binding" evidence="8">
    <location>
        <position position="195"/>
    </location>
</feature>
<dbReference type="InterPro" id="IPR011011">
    <property type="entry name" value="Znf_FYVE_PHD"/>
</dbReference>
<comment type="subcellular location">
    <subcellularLocation>
        <location evidence="1 11">Nucleus</location>
    </subcellularLocation>
</comment>